<dbReference type="Proteomes" id="UP001056120">
    <property type="component" value="Linkage Group LG29"/>
</dbReference>
<keyword evidence="2" id="KW-1185">Reference proteome</keyword>
<name>A0ACB8Y0U6_9ASTR</name>
<reference evidence="1 2" key="2">
    <citation type="journal article" date="2022" name="Mol. Ecol. Resour.">
        <title>The genomes of chicory, endive, great burdock and yacon provide insights into Asteraceae paleo-polyploidization history and plant inulin production.</title>
        <authorList>
            <person name="Fan W."/>
            <person name="Wang S."/>
            <person name="Wang H."/>
            <person name="Wang A."/>
            <person name="Jiang F."/>
            <person name="Liu H."/>
            <person name="Zhao H."/>
            <person name="Xu D."/>
            <person name="Zhang Y."/>
        </authorList>
    </citation>
    <scope>NUCLEOTIDE SEQUENCE [LARGE SCALE GENOMIC DNA]</scope>
    <source>
        <strain evidence="2">cv. Yunnan</strain>
        <tissue evidence="1">Leaves</tissue>
    </source>
</reference>
<evidence type="ECO:0000313" key="1">
    <source>
        <dbReference type="EMBL" id="KAI3677058.1"/>
    </source>
</evidence>
<reference evidence="2" key="1">
    <citation type="journal article" date="2022" name="Mol. Ecol. Resour.">
        <title>The genomes of chicory, endive, great burdock and yacon provide insights into Asteraceae palaeo-polyploidization history and plant inulin production.</title>
        <authorList>
            <person name="Fan W."/>
            <person name="Wang S."/>
            <person name="Wang H."/>
            <person name="Wang A."/>
            <person name="Jiang F."/>
            <person name="Liu H."/>
            <person name="Zhao H."/>
            <person name="Xu D."/>
            <person name="Zhang Y."/>
        </authorList>
    </citation>
    <scope>NUCLEOTIDE SEQUENCE [LARGE SCALE GENOMIC DNA]</scope>
    <source>
        <strain evidence="2">cv. Yunnan</strain>
    </source>
</reference>
<proteinExistence type="predicted"/>
<dbReference type="EMBL" id="CM042046">
    <property type="protein sequence ID" value="KAI3677058.1"/>
    <property type="molecule type" value="Genomic_DNA"/>
</dbReference>
<sequence length="117" mass="13922">MEVWSKMKALLSTTFVSIRVTQVQRERIREAESLSSRAPILTTGVASGNFISVHYWLDFFILVDLGFLVPQLRGQIDLQRLFMWLRLGRFLFFYRRSIQLRKSKVQIQRFFFLLETS</sequence>
<accession>A0ACB8Y0U6</accession>
<organism evidence="1 2">
    <name type="scientific">Smallanthus sonchifolius</name>
    <dbReference type="NCBI Taxonomy" id="185202"/>
    <lineage>
        <taxon>Eukaryota</taxon>
        <taxon>Viridiplantae</taxon>
        <taxon>Streptophyta</taxon>
        <taxon>Embryophyta</taxon>
        <taxon>Tracheophyta</taxon>
        <taxon>Spermatophyta</taxon>
        <taxon>Magnoliopsida</taxon>
        <taxon>eudicotyledons</taxon>
        <taxon>Gunneridae</taxon>
        <taxon>Pentapetalae</taxon>
        <taxon>asterids</taxon>
        <taxon>campanulids</taxon>
        <taxon>Asterales</taxon>
        <taxon>Asteraceae</taxon>
        <taxon>Asteroideae</taxon>
        <taxon>Heliantheae alliance</taxon>
        <taxon>Millerieae</taxon>
        <taxon>Smallanthus</taxon>
    </lineage>
</organism>
<comment type="caution">
    <text evidence="1">The sequence shown here is derived from an EMBL/GenBank/DDBJ whole genome shotgun (WGS) entry which is preliminary data.</text>
</comment>
<gene>
    <name evidence="1" type="ORF">L1987_86676</name>
</gene>
<protein>
    <submittedName>
        <fullName evidence="1">Uncharacterized protein</fullName>
    </submittedName>
</protein>
<evidence type="ECO:0000313" key="2">
    <source>
        <dbReference type="Proteomes" id="UP001056120"/>
    </source>
</evidence>